<reference evidence="9 10" key="1">
    <citation type="submission" date="2014-07" db="EMBL/GenBank/DDBJ databases">
        <title>Methanogenic archaea and the global carbon cycle.</title>
        <authorList>
            <person name="Henriksen J.R."/>
            <person name="Luke J."/>
            <person name="Reinhart S."/>
            <person name="Benedict M.N."/>
            <person name="Youngblut N.D."/>
            <person name="Metcalf M.E."/>
            <person name="Whitaker R.J."/>
            <person name="Metcalf W.W."/>
        </authorList>
    </citation>
    <scope>NUCLEOTIDE SEQUENCE [LARGE SCALE GENOMIC DNA]</scope>
    <source>
        <strain evidence="9 10">227</strain>
    </source>
</reference>
<dbReference type="GO" id="GO:0016151">
    <property type="term" value="F:nickel cation binding"/>
    <property type="evidence" value="ECO:0007669"/>
    <property type="project" value="InterPro"/>
</dbReference>
<feature type="binding site" evidence="7">
    <location>
        <position position="64"/>
    </location>
    <ligand>
        <name>Ni(2+)</name>
        <dbReference type="ChEBI" id="CHEBI:49786"/>
    </ligand>
</feature>
<dbReference type="InterPro" id="IPR001501">
    <property type="entry name" value="Ni-dep_hyd_lsu"/>
</dbReference>
<evidence type="ECO:0000256" key="2">
    <source>
        <dbReference type="ARBA" id="ARBA00004196"/>
    </source>
</evidence>
<comment type="cofactor">
    <cofactor evidence="7">
        <name>Fe cation</name>
        <dbReference type="ChEBI" id="CHEBI:24875"/>
    </cofactor>
</comment>
<dbReference type="GeneID" id="24845869"/>
<feature type="binding site" evidence="7">
    <location>
        <position position="574"/>
    </location>
    <ligand>
        <name>Ni(2+)</name>
        <dbReference type="ChEBI" id="CHEBI:49786"/>
    </ligand>
</feature>
<comment type="subcellular location">
    <subcellularLocation>
        <location evidence="2">Cell envelope</location>
    </subcellularLocation>
</comment>
<keyword evidence="5 7" id="KW-0479">Metal-binding</keyword>
<dbReference type="AlphaFoldDB" id="A0A0E3LQY0"/>
<feature type="binding site" evidence="7">
    <location>
        <position position="64"/>
    </location>
    <ligand>
        <name>Fe cation</name>
        <dbReference type="ChEBI" id="CHEBI:24875"/>
    </ligand>
</feature>
<dbReference type="RefSeq" id="WP_048121137.1">
    <property type="nucleotide sequence ID" value="NZ_CP009530.1"/>
</dbReference>
<keyword evidence="7" id="KW-0408">Iron</keyword>
<evidence type="ECO:0000313" key="9">
    <source>
        <dbReference type="EMBL" id="AKB59056.1"/>
    </source>
</evidence>
<evidence type="ECO:0000256" key="7">
    <source>
        <dbReference type="PIRSR" id="PIRSR601501-1"/>
    </source>
</evidence>
<dbReference type="KEGG" id="mbar:MSBR2_2540"/>
<dbReference type="EC" id="1.12.98.3" evidence="9"/>
<dbReference type="SUPFAM" id="SSF56762">
    <property type="entry name" value="HydB/Nqo4-like"/>
    <property type="match status" value="1"/>
</dbReference>
<comment type="cofactor">
    <cofactor evidence="1 7">
        <name>Ni(2+)</name>
        <dbReference type="ChEBI" id="CHEBI:49786"/>
    </cofactor>
</comment>
<dbReference type="PROSITE" id="PS00508">
    <property type="entry name" value="NI_HGENASE_L_2"/>
    <property type="match status" value="1"/>
</dbReference>
<dbReference type="PROSITE" id="PS00507">
    <property type="entry name" value="NI_HGENASE_L_1"/>
    <property type="match status" value="1"/>
</dbReference>
<accession>A0A0E3LQY0</accession>
<proteinExistence type="inferred from homology"/>
<sequence length="601" mass="65741">MVQVTVDPVSRIEGHYRINTEVNGEGVITDAQSNGLQLRGFERLLQHQDPRDAALLSQRICGVCPVSHGIAAANALDELFGVAGEVPKDGLLMRNIHQALNFIASHAAHIYVLWGPDLANPAYRDILAKYGDVGNAVWKELQGRFAPLIYQIDGASYPAGSSYLGAIVEFRRLHEAISLIASKMPHPVLQHVGGVVYSPTVADIGQILSYVTKTMEFVKTFTLGVSPDTWIENTYRASSPQKAANFVLNHLQELLNKSLDSKDFSHSAGWGDVPLFAAFGSELIGEKLLGLPISMKMDLAGTYKDPDKIGFLSYGVFFKPEKGNGYDPTSPADSRVIPSGYMNGYFKLEKFDYKKISESISHSFYIDDVNDRSPWNGITVPEGNPENIDYTKGSKSRYSWAKAPHYNGIPCEVGPLARMMVMGEPLVTGLVKTFQDNGYYPVNNYTRMIARMQEILVVVPEMIEWLTQDLQAGGKVAVHTDLSMAKSSTGMGLWEAPRGALGHWIATGSDSMVTLYQAVVPSTWNLAPRNSQGTPSPVEQALIGTKISAAENALGVDYSNPLGILHTARSYDPCLACAVHTIDKTTIDKTGKHPDYTIKVL</sequence>
<dbReference type="GO" id="GO:0008901">
    <property type="term" value="F:ferredoxin hydrogenase activity"/>
    <property type="evidence" value="ECO:0007669"/>
    <property type="project" value="InterPro"/>
</dbReference>
<evidence type="ECO:0000256" key="4">
    <source>
        <dbReference type="ARBA" id="ARBA00022596"/>
    </source>
</evidence>
<dbReference type="Proteomes" id="UP000033079">
    <property type="component" value="Chromosome"/>
</dbReference>
<dbReference type="Gene3D" id="1.10.645.10">
    <property type="entry name" value="Cytochrome-c3 Hydrogenase, chain B"/>
    <property type="match status" value="1"/>
</dbReference>
<feature type="binding site" evidence="7">
    <location>
        <position position="580"/>
    </location>
    <ligand>
        <name>Mg(2+)</name>
        <dbReference type="ChEBI" id="CHEBI:18420"/>
    </ligand>
</feature>
<keyword evidence="4 7" id="KW-0533">Nickel</keyword>
<dbReference type="InterPro" id="IPR018194">
    <property type="entry name" value="Ni-dep_hyd_lsu_Ni_BS"/>
</dbReference>
<comment type="similarity">
    <text evidence="3 8">Belongs to the [NiFe]/[NiFeSe] hydrogenase large subunit family.</text>
</comment>
<keyword evidence="6 8" id="KW-0560">Oxidoreductase</keyword>
<dbReference type="PANTHER" id="PTHR42958:SF4">
    <property type="entry name" value="HYDROGENASE EXPRESSION_FORMATION PROTEIN HUPK"/>
    <property type="match status" value="1"/>
</dbReference>
<dbReference type="InterPro" id="IPR050867">
    <property type="entry name" value="NiFe/NiFeSe_hydrgnase_LSU"/>
</dbReference>
<evidence type="ECO:0000313" key="10">
    <source>
        <dbReference type="Proteomes" id="UP000033079"/>
    </source>
</evidence>
<evidence type="ECO:0000256" key="1">
    <source>
        <dbReference type="ARBA" id="ARBA00001967"/>
    </source>
</evidence>
<dbReference type="EMBL" id="CP009530">
    <property type="protein sequence ID" value="AKB59056.1"/>
    <property type="molecule type" value="Genomic_DNA"/>
</dbReference>
<evidence type="ECO:0000256" key="8">
    <source>
        <dbReference type="RuleBase" id="RU003896"/>
    </source>
</evidence>
<organism evidence="9 10">
    <name type="scientific">Methanosarcina barkeri 227</name>
    <dbReference type="NCBI Taxonomy" id="1434106"/>
    <lineage>
        <taxon>Archaea</taxon>
        <taxon>Methanobacteriati</taxon>
        <taxon>Methanobacteriota</taxon>
        <taxon>Stenosarchaea group</taxon>
        <taxon>Methanomicrobia</taxon>
        <taxon>Methanosarcinales</taxon>
        <taxon>Methanosarcinaceae</taxon>
        <taxon>Methanosarcina</taxon>
    </lineage>
</organism>
<evidence type="ECO:0000256" key="6">
    <source>
        <dbReference type="ARBA" id="ARBA00023002"/>
    </source>
</evidence>
<evidence type="ECO:0000256" key="5">
    <source>
        <dbReference type="ARBA" id="ARBA00022723"/>
    </source>
</evidence>
<evidence type="ECO:0000256" key="3">
    <source>
        <dbReference type="ARBA" id="ARBA00009292"/>
    </source>
</evidence>
<dbReference type="HOGENOM" id="CLU_030087_0_0_2"/>
<feature type="binding site" evidence="7">
    <location>
        <position position="42"/>
    </location>
    <ligand>
        <name>Mg(2+)</name>
        <dbReference type="ChEBI" id="CHEBI:18420"/>
    </ligand>
</feature>
<dbReference type="InterPro" id="IPR029014">
    <property type="entry name" value="NiFe-Hase_large"/>
</dbReference>
<dbReference type="PATRIC" id="fig|1434106.5.peg.3259"/>
<keyword evidence="7" id="KW-0460">Magnesium</keyword>
<feature type="binding site" evidence="7">
    <location>
        <position position="61"/>
    </location>
    <ligand>
        <name>Ni(2+)</name>
        <dbReference type="ChEBI" id="CHEBI:49786"/>
    </ligand>
</feature>
<dbReference type="Pfam" id="PF00374">
    <property type="entry name" value="NiFeSe_Hases"/>
    <property type="match status" value="2"/>
</dbReference>
<dbReference type="GO" id="GO:0051911">
    <property type="term" value="F:Methanosarcina-phenazine hydrogenase activity"/>
    <property type="evidence" value="ECO:0007669"/>
    <property type="project" value="UniProtKB-EC"/>
</dbReference>
<gene>
    <name evidence="9" type="ORF">MSBR2_2540</name>
</gene>
<protein>
    <submittedName>
        <fullName evidence="9">Methanophenazine hydrogenase large subunit</fullName>
        <ecNumber evidence="9">1.12.98.3</ecNumber>
    </submittedName>
</protein>
<feature type="binding site" evidence="7">
    <location>
        <position position="577"/>
    </location>
    <ligand>
        <name>Fe cation</name>
        <dbReference type="ChEBI" id="CHEBI:24875"/>
    </ligand>
</feature>
<name>A0A0E3LQY0_METBA</name>
<dbReference type="PANTHER" id="PTHR42958">
    <property type="entry name" value="HYDROGENASE-2 LARGE CHAIN"/>
    <property type="match status" value="1"/>
</dbReference>